<keyword evidence="4" id="KW-0472">Membrane</keyword>
<feature type="transmembrane region" description="Helical" evidence="4">
    <location>
        <begin position="7"/>
        <end position="25"/>
    </location>
</feature>
<keyword evidence="3" id="KW-0788">Thiol protease</keyword>
<dbReference type="Pfam" id="PF04203">
    <property type="entry name" value="Sortase"/>
    <property type="match status" value="1"/>
</dbReference>
<dbReference type="InterPro" id="IPR005754">
    <property type="entry name" value="Sortase"/>
</dbReference>
<evidence type="ECO:0000313" key="5">
    <source>
        <dbReference type="EMBL" id="MDT2598544.1"/>
    </source>
</evidence>
<sequence length="253" mass="28906">MTKKIRFSLILIYCVAITLLFLPFMKQVLIIYRTQTVSIKPIETGDVSENVPLEAVQPPDLTDVLAFENKQTFYSTGQIIIPKVEISLPLFSGVTNEQLLVGAGMLFPERKAEKQNIVVIGHHLGQNNLLFGKLLNAAVDDPIYLEYQNQFYQYKVSQTKLIQQTELEVLENRNKAEITLITCDKPTHTEQRFVVKGELVQQPTKKSRQKLLQETHLIQKRNQQKNLIYCIGVVLLFLVSLLIGIRLITKISQ</sequence>
<evidence type="ECO:0000256" key="2">
    <source>
        <dbReference type="ARBA" id="ARBA00022801"/>
    </source>
</evidence>
<accession>A0ABU3EUM6</accession>
<dbReference type="InterPro" id="IPR023365">
    <property type="entry name" value="Sortase_dom-sf"/>
</dbReference>
<dbReference type="CDD" id="cd06165">
    <property type="entry name" value="Sortase_A"/>
    <property type="match status" value="1"/>
</dbReference>
<keyword evidence="4" id="KW-1133">Transmembrane helix</keyword>
<keyword evidence="4" id="KW-0812">Transmembrane</keyword>
<keyword evidence="6" id="KW-1185">Reference proteome</keyword>
<dbReference type="EMBL" id="JARPYI010000001">
    <property type="protein sequence ID" value="MDT2598544.1"/>
    <property type="molecule type" value="Genomic_DNA"/>
</dbReference>
<name>A0ABU3EUM6_9ENTE</name>
<dbReference type="Gene3D" id="2.40.260.10">
    <property type="entry name" value="Sortase"/>
    <property type="match status" value="1"/>
</dbReference>
<feature type="transmembrane region" description="Helical" evidence="4">
    <location>
        <begin position="226"/>
        <end position="248"/>
    </location>
</feature>
<gene>
    <name evidence="5" type="ORF">P7D85_02085</name>
</gene>
<dbReference type="SUPFAM" id="SSF63817">
    <property type="entry name" value="Sortase"/>
    <property type="match status" value="1"/>
</dbReference>
<evidence type="ECO:0000256" key="4">
    <source>
        <dbReference type="SAM" id="Phobius"/>
    </source>
</evidence>
<dbReference type="Proteomes" id="UP001252875">
    <property type="component" value="Unassembled WGS sequence"/>
</dbReference>
<evidence type="ECO:0000256" key="3">
    <source>
        <dbReference type="ARBA" id="ARBA00022807"/>
    </source>
</evidence>
<reference evidence="5 6" key="1">
    <citation type="submission" date="2023-03" db="EMBL/GenBank/DDBJ databases">
        <authorList>
            <person name="Shen W."/>
            <person name="Cai J."/>
        </authorList>
    </citation>
    <scope>NUCLEOTIDE SEQUENCE [LARGE SCALE GENOMIC DNA]</scope>
    <source>
        <strain evidence="5 6">D6-4</strain>
    </source>
</reference>
<evidence type="ECO:0000313" key="6">
    <source>
        <dbReference type="Proteomes" id="UP001252875"/>
    </source>
</evidence>
<proteinExistence type="predicted"/>
<keyword evidence="2" id="KW-0378">Hydrolase</keyword>
<dbReference type="RefSeq" id="WP_311821176.1">
    <property type="nucleotide sequence ID" value="NZ_JARPYF010000001.1"/>
</dbReference>
<comment type="caution">
    <text evidence="5">The sequence shown here is derived from an EMBL/GenBank/DDBJ whole genome shotgun (WGS) entry which is preliminary data.</text>
</comment>
<dbReference type="InterPro" id="IPR042007">
    <property type="entry name" value="Sortase_A"/>
</dbReference>
<dbReference type="NCBIfam" id="TIGR01076">
    <property type="entry name" value="sortase_fam"/>
    <property type="match status" value="1"/>
</dbReference>
<keyword evidence="1" id="KW-0645">Protease</keyword>
<organism evidence="5 6">
    <name type="scientific">Enterococcus hulanensis</name>
    <dbReference type="NCBI Taxonomy" id="2559929"/>
    <lineage>
        <taxon>Bacteria</taxon>
        <taxon>Bacillati</taxon>
        <taxon>Bacillota</taxon>
        <taxon>Bacilli</taxon>
        <taxon>Lactobacillales</taxon>
        <taxon>Enterococcaceae</taxon>
        <taxon>Enterococcus</taxon>
    </lineage>
</organism>
<evidence type="ECO:0000256" key="1">
    <source>
        <dbReference type="ARBA" id="ARBA00022670"/>
    </source>
</evidence>
<protein>
    <submittedName>
        <fullName evidence="5">Class A sortase</fullName>
    </submittedName>
</protein>